<feature type="transmembrane region" description="Helical" evidence="1">
    <location>
        <begin position="20"/>
        <end position="46"/>
    </location>
</feature>
<keyword evidence="2" id="KW-0614">Plasmid</keyword>
<feature type="transmembrane region" description="Helical" evidence="1">
    <location>
        <begin position="66"/>
        <end position="86"/>
    </location>
</feature>
<keyword evidence="1 2" id="KW-0812">Transmembrane</keyword>
<name>Q3ZVQ1_SPICI</name>
<reference evidence="2" key="2">
    <citation type="journal article" date="2006" name="Microbiology (Mosc.)">
        <title>Absence of plasmids encoding adhesion-related proteins innon-insect-transmissible strains of Spiroplasma citri.</title>
        <authorList>
            <person name="Berho N."/>
            <person name="Duret S."/>
            <person name="Renaudin J."/>
        </authorList>
    </citation>
    <scope>NUCLEOTIDE SEQUENCE</scope>
    <source>
        <strain evidence="2">GII3</strain>
        <plasmid evidence="2">pSci1</plasmid>
    </source>
</reference>
<dbReference type="RefSeq" id="WP_011310426.1">
    <property type="nucleotide sequence ID" value="NC_007387.1"/>
</dbReference>
<reference evidence="2" key="1">
    <citation type="submission" date="2005-05" db="EMBL/GenBank/DDBJ databases">
        <authorList>
            <person name="Foissac X."/>
        </authorList>
    </citation>
    <scope>NUCLEOTIDE SEQUENCE</scope>
    <source>
        <strain evidence="2">GII3</strain>
        <plasmid evidence="2">pSci1</plasmid>
    </source>
</reference>
<protein>
    <submittedName>
        <fullName evidence="2">Mob-like transmembrane protein</fullName>
    </submittedName>
</protein>
<keyword evidence="1" id="KW-1133">Transmembrane helix</keyword>
<dbReference type="AlphaFoldDB" id="Q3ZVQ1"/>
<evidence type="ECO:0000256" key="1">
    <source>
        <dbReference type="SAM" id="Phobius"/>
    </source>
</evidence>
<organism evidence="2">
    <name type="scientific">Spiroplasma citri</name>
    <dbReference type="NCBI Taxonomy" id="2133"/>
    <lineage>
        <taxon>Bacteria</taxon>
        <taxon>Bacillati</taxon>
        <taxon>Mycoplasmatota</taxon>
        <taxon>Mollicutes</taxon>
        <taxon>Entomoplasmatales</taxon>
        <taxon>Spiroplasmataceae</taxon>
        <taxon>Spiroplasma</taxon>
    </lineage>
</organism>
<accession>Q3ZVQ1</accession>
<evidence type="ECO:0000313" key="2">
    <source>
        <dbReference type="EMBL" id="CAI93807.1"/>
    </source>
</evidence>
<dbReference type="EMBL" id="AJ969069">
    <property type="protein sequence ID" value="CAI93807.1"/>
    <property type="molecule type" value="Genomic_DNA"/>
</dbReference>
<gene>
    <name evidence="2" type="primary">mob</name>
</gene>
<sequence>MWKKIINWRDKNISNKIIYWFIFILVIPFMLVCLINCASAIIIMFLKYHTLDFKNFHIAYADKYSWLISIILFIIAFLFFFWFYLCHKIDNMDSPKTKQQKSNKASDKEFKTLQLKMLALNNILNVPIENTLFY</sequence>
<keyword evidence="1" id="KW-0472">Membrane</keyword>
<geneLocation type="plasmid" evidence="2">
    <name>pSci1</name>
</geneLocation>
<proteinExistence type="predicted"/>